<keyword evidence="3" id="KW-1185">Reference proteome</keyword>
<name>W7TPF4_9STRA</name>
<dbReference type="AlphaFoldDB" id="W7TPF4"/>
<evidence type="ECO:0000256" key="1">
    <source>
        <dbReference type="SAM" id="MobiDB-lite"/>
    </source>
</evidence>
<accession>W7TPF4</accession>
<organism evidence="2 3">
    <name type="scientific">Nannochloropsis gaditana</name>
    <dbReference type="NCBI Taxonomy" id="72520"/>
    <lineage>
        <taxon>Eukaryota</taxon>
        <taxon>Sar</taxon>
        <taxon>Stramenopiles</taxon>
        <taxon>Ochrophyta</taxon>
        <taxon>Eustigmatophyceae</taxon>
        <taxon>Eustigmatales</taxon>
        <taxon>Monodopsidaceae</taxon>
        <taxon>Nannochloropsis</taxon>
    </lineage>
</organism>
<evidence type="ECO:0000313" key="2">
    <source>
        <dbReference type="EMBL" id="EWM22286.1"/>
    </source>
</evidence>
<dbReference type="Proteomes" id="UP000019335">
    <property type="component" value="Unassembled WGS sequence"/>
</dbReference>
<comment type="caution">
    <text evidence="2">The sequence shown here is derived from an EMBL/GenBank/DDBJ whole genome shotgun (WGS) entry which is preliminary data.</text>
</comment>
<reference evidence="2 3" key="1">
    <citation type="journal article" date="2014" name="Mol. Plant">
        <title>Chromosome Scale Genome Assembly and Transcriptome Profiling of Nannochloropsis gaditana in Nitrogen Depletion.</title>
        <authorList>
            <person name="Corteggiani Carpinelli E."/>
            <person name="Telatin A."/>
            <person name="Vitulo N."/>
            <person name="Forcato C."/>
            <person name="D'Angelo M."/>
            <person name="Schiavon R."/>
            <person name="Vezzi A."/>
            <person name="Giacometti G.M."/>
            <person name="Morosinotto T."/>
            <person name="Valle G."/>
        </authorList>
    </citation>
    <scope>NUCLEOTIDE SEQUENCE [LARGE SCALE GENOMIC DNA]</scope>
    <source>
        <strain evidence="2 3">B-31</strain>
    </source>
</reference>
<dbReference type="EMBL" id="AZIL01002223">
    <property type="protein sequence ID" value="EWM22286.1"/>
    <property type="molecule type" value="Genomic_DNA"/>
</dbReference>
<feature type="region of interest" description="Disordered" evidence="1">
    <location>
        <begin position="262"/>
        <end position="297"/>
    </location>
</feature>
<feature type="region of interest" description="Disordered" evidence="1">
    <location>
        <begin position="78"/>
        <end position="131"/>
    </location>
</feature>
<feature type="compositionally biased region" description="Basic and acidic residues" evidence="1">
    <location>
        <begin position="494"/>
        <end position="504"/>
    </location>
</feature>
<feature type="region of interest" description="Disordered" evidence="1">
    <location>
        <begin position="465"/>
        <end position="484"/>
    </location>
</feature>
<feature type="region of interest" description="Disordered" evidence="1">
    <location>
        <begin position="177"/>
        <end position="224"/>
    </location>
</feature>
<feature type="compositionally biased region" description="Polar residues" evidence="1">
    <location>
        <begin position="7"/>
        <end position="19"/>
    </location>
</feature>
<evidence type="ECO:0000313" key="3">
    <source>
        <dbReference type="Proteomes" id="UP000019335"/>
    </source>
</evidence>
<gene>
    <name evidence="2" type="ORF">Naga_100224g4</name>
</gene>
<feature type="region of interest" description="Disordered" evidence="1">
    <location>
        <begin position="490"/>
        <end position="511"/>
    </location>
</feature>
<sequence>MERPLPTRNSESHPMSLSPSPLYEEISPETAANTYPVISVPSIGQRRCNPKRHRPRPSCVPALVPDSLAVQNFLKSMRDTLPSSRKRPAPSSYSRPGLLSSVTAGPERQTKNARALSLHPLRQDTTSPPAQHVNFRPIQESFLLEVCMLPFFTKQGFSHVQAADLRCQKEYRGGNTKDIARTSSKPVDRHCFPHGRRAGYTTERTKRPLEGNLSSGGAPGGKEGVRKRFEFQRVISPADSTATTCSDVSILCDDTLGGYGSAGTGSSPPLSGRGRPMAKTDRAPTQSAASSLSSPCPSSTSKACAAAAFRSPVATESTQCRGKTTPSVPPHALAVSSKEAQRCASAGRSTSSAFTPFHSPRSSVPSLSCTNMGPLLSPSSSSPCSSPLWEGVSITHPSPAPISLVCHTHPSAQDSLCDAAWEEARCVIMGGKQSMENLGEEEDILALCDGMDAFWDSFLYEEKRRKGEDEEGKDAMREGSEMDELKEIFTALEGPERGDVREGEDGSGAWF</sequence>
<feature type="region of interest" description="Disordered" evidence="1">
    <location>
        <begin position="1"/>
        <end position="28"/>
    </location>
</feature>
<proteinExistence type="predicted"/>
<protein>
    <submittedName>
        <fullName evidence="2">Uncharacterized protein</fullName>
    </submittedName>
</protein>
<feature type="compositionally biased region" description="Low complexity" evidence="1">
    <location>
        <begin position="283"/>
        <end position="297"/>
    </location>
</feature>